<dbReference type="PROSITE" id="PS50179">
    <property type="entry name" value="VHS"/>
    <property type="match status" value="1"/>
</dbReference>
<dbReference type="InterPro" id="IPR038425">
    <property type="entry name" value="GAT_sf"/>
</dbReference>
<dbReference type="GO" id="GO:0005737">
    <property type="term" value="C:cytoplasm"/>
    <property type="evidence" value="ECO:0007669"/>
    <property type="project" value="UniProtKB-ARBA"/>
</dbReference>
<dbReference type="GO" id="GO:0016020">
    <property type="term" value="C:membrane"/>
    <property type="evidence" value="ECO:0007669"/>
    <property type="project" value="UniProtKB-SubCell"/>
</dbReference>
<dbReference type="GO" id="GO:0043328">
    <property type="term" value="P:protein transport to vacuole involved in ubiquitin-dependent protein catabolic process via the multivesicular body sorting pathway"/>
    <property type="evidence" value="ECO:0007669"/>
    <property type="project" value="InterPro"/>
</dbReference>
<dbReference type="Gene3D" id="1.25.40.90">
    <property type="match status" value="1"/>
</dbReference>
<dbReference type="Pfam" id="PF00790">
    <property type="entry name" value="VHS"/>
    <property type="match status" value="1"/>
</dbReference>
<dbReference type="AlphaFoldDB" id="A0A6P5GQS8"/>
<feature type="domain" description="GAT" evidence="8">
    <location>
        <begin position="190"/>
        <end position="278"/>
    </location>
</feature>
<feature type="compositionally biased region" description="Polar residues" evidence="6">
    <location>
        <begin position="570"/>
        <end position="582"/>
    </location>
</feature>
<evidence type="ECO:0000256" key="6">
    <source>
        <dbReference type="SAM" id="MobiDB-lite"/>
    </source>
</evidence>
<reference evidence="9" key="1">
    <citation type="journal article" date="2015" name="Nat. Genet.">
        <title>The pineapple genome and the evolution of CAM photosynthesis.</title>
        <authorList>
            <person name="Ming R."/>
            <person name="VanBuren R."/>
            <person name="Wai C.M."/>
            <person name="Tang H."/>
            <person name="Schatz M.C."/>
            <person name="Bowers J.E."/>
            <person name="Lyons E."/>
            <person name="Wang M.L."/>
            <person name="Chen J."/>
            <person name="Biggers E."/>
            <person name="Zhang J."/>
            <person name="Huang L."/>
            <person name="Zhang L."/>
            <person name="Miao W."/>
            <person name="Zhang J."/>
            <person name="Ye Z."/>
            <person name="Miao C."/>
            <person name="Lin Z."/>
            <person name="Wang H."/>
            <person name="Zhou H."/>
            <person name="Yim W.C."/>
            <person name="Priest H.D."/>
            <person name="Zheng C."/>
            <person name="Woodhouse M."/>
            <person name="Edger P.P."/>
            <person name="Guyot R."/>
            <person name="Guo H.B."/>
            <person name="Guo H."/>
            <person name="Zheng G."/>
            <person name="Singh R."/>
            <person name="Sharma A."/>
            <person name="Min X."/>
            <person name="Zheng Y."/>
            <person name="Lee H."/>
            <person name="Gurtowski J."/>
            <person name="Sedlazeck F.J."/>
            <person name="Harkess A."/>
            <person name="McKain M.R."/>
            <person name="Liao Z."/>
            <person name="Fang J."/>
            <person name="Liu J."/>
            <person name="Zhang X."/>
            <person name="Zhang Q."/>
            <person name="Hu W."/>
            <person name="Qin Y."/>
            <person name="Wang K."/>
            <person name="Chen L.Y."/>
            <person name="Shirley N."/>
            <person name="Lin Y.R."/>
            <person name="Liu L.Y."/>
            <person name="Hernandez A.G."/>
            <person name="Wright C.L."/>
            <person name="Bulone V."/>
            <person name="Tuskan G.A."/>
            <person name="Heath K."/>
            <person name="Zee F."/>
            <person name="Moore P.H."/>
            <person name="Sunkar R."/>
            <person name="Leebens-Mack J.H."/>
            <person name="Mockler T."/>
            <person name="Bennetzen J.L."/>
            <person name="Freeling M."/>
            <person name="Sankoff D."/>
            <person name="Paterson A.H."/>
            <person name="Zhu X."/>
            <person name="Yang X."/>
            <person name="Smith J.A."/>
            <person name="Cushman J.C."/>
            <person name="Paull R.E."/>
            <person name="Yu Q."/>
        </authorList>
    </citation>
    <scope>NUCLEOTIDE SEQUENCE [LARGE SCALE GENOMIC DNA]</scope>
    <source>
        <strain evidence="9">cv. F153</strain>
    </source>
</reference>
<dbReference type="InterPro" id="IPR008942">
    <property type="entry name" value="ENTH_VHS"/>
</dbReference>
<sequence>MVLFPSSSVTVRVEKATSDLLIGPDWTLNMEICDLVNSGQWLAKDVIKAVKKRLQHKNPNVQFLALTLLETMVKNCSDYVHFQVVERGILEEMIKIVRKKTDMQVRNKVLELLDSWQDAFGGPGGKFPQYYWACAELKRSGVLFPQRSPYTAPIFAPPRTHAKPTNRHPQAGYGMPPSSSLRLDEAMASEMANLSVSDFDHIRNAMDLLNEMLRAVNPDDHGVVKDEVIADLESQCRSNQRKLMNFLSSTRDEVLLRQGLELNDNLQSALAKHDAIASGTPLPPEAPDSFLRAETPCAPTPPVVINQFEDEEDEDDDDDDDEFAQLARRNSKFKPSSTGSTSYMSRERSSSQNCKNYNESSSSISSTIGENALVLLDSPVPVKTASKEKDMIDLLSITLSSEPSTRTTPLTPSSSSNQRESPASISPNKQAQSYVPYNSYVASWARSQPQPQYLDCPPQPQLQFGCTPPRWVASPVNMNTNPFEYPSTVNVAAYVPTYASRAFWPSNPFVYRANSAPAASGQTTTNVNLKQPGSAVASEPYVSSNRLFDDLIDLRDADDSLRTRGMGPTFSASPSQGTLDRK</sequence>
<keyword evidence="4" id="KW-0653">Protein transport</keyword>
<feature type="domain" description="VHS" evidence="7">
    <location>
        <begin position="16"/>
        <end position="145"/>
    </location>
</feature>
<comment type="similarity">
    <text evidence="2">Belongs to the TOM1 family.</text>
</comment>
<evidence type="ECO:0000256" key="3">
    <source>
        <dbReference type="ARBA" id="ARBA00022448"/>
    </source>
</evidence>
<dbReference type="FunFam" id="1.25.40.90:FF:000028">
    <property type="entry name" value="TOM1-like protein 2"/>
    <property type="match status" value="1"/>
</dbReference>
<dbReference type="SMART" id="SM00288">
    <property type="entry name" value="VHS"/>
    <property type="match status" value="1"/>
</dbReference>
<dbReference type="PROSITE" id="PS50909">
    <property type="entry name" value="GAT"/>
    <property type="match status" value="1"/>
</dbReference>
<dbReference type="PANTHER" id="PTHR45898:SF2">
    <property type="entry name" value="TOM1-LIKE PROTEIN 6"/>
    <property type="match status" value="1"/>
</dbReference>
<organism evidence="9 10">
    <name type="scientific">Ananas comosus</name>
    <name type="common">Pineapple</name>
    <name type="synonym">Ananas ananas</name>
    <dbReference type="NCBI Taxonomy" id="4615"/>
    <lineage>
        <taxon>Eukaryota</taxon>
        <taxon>Viridiplantae</taxon>
        <taxon>Streptophyta</taxon>
        <taxon>Embryophyta</taxon>
        <taxon>Tracheophyta</taxon>
        <taxon>Spermatophyta</taxon>
        <taxon>Magnoliopsida</taxon>
        <taxon>Liliopsida</taxon>
        <taxon>Poales</taxon>
        <taxon>Bromeliaceae</taxon>
        <taxon>Bromelioideae</taxon>
        <taxon>Ananas</taxon>
    </lineage>
</organism>
<dbReference type="Pfam" id="PF03127">
    <property type="entry name" value="GAT"/>
    <property type="match status" value="1"/>
</dbReference>
<dbReference type="Proteomes" id="UP000515123">
    <property type="component" value="Linkage group 18"/>
</dbReference>
<dbReference type="OrthoDB" id="2018246at2759"/>
<keyword evidence="9" id="KW-1185">Reference proteome</keyword>
<feature type="region of interest" description="Disordered" evidence="6">
    <location>
        <begin position="154"/>
        <end position="178"/>
    </location>
</feature>
<evidence type="ECO:0000313" key="9">
    <source>
        <dbReference type="Proteomes" id="UP000515123"/>
    </source>
</evidence>
<feature type="region of interest" description="Disordered" evidence="6">
    <location>
        <begin position="326"/>
        <end position="363"/>
    </location>
</feature>
<evidence type="ECO:0000256" key="5">
    <source>
        <dbReference type="ARBA" id="ARBA00023136"/>
    </source>
</evidence>
<feature type="region of interest" description="Disordered" evidence="6">
    <location>
        <begin position="400"/>
        <end position="429"/>
    </location>
</feature>
<dbReference type="SUPFAM" id="SSF89009">
    <property type="entry name" value="GAT-like domain"/>
    <property type="match status" value="1"/>
</dbReference>
<dbReference type="InterPro" id="IPR044836">
    <property type="entry name" value="TOL_plant"/>
</dbReference>
<keyword evidence="3" id="KW-0813">Transport</keyword>
<dbReference type="InterPro" id="IPR004152">
    <property type="entry name" value="GAT_dom"/>
</dbReference>
<gene>
    <name evidence="10" type="primary">LOC109723744</name>
</gene>
<evidence type="ECO:0000256" key="1">
    <source>
        <dbReference type="ARBA" id="ARBA00004170"/>
    </source>
</evidence>
<dbReference type="SUPFAM" id="SSF48464">
    <property type="entry name" value="ENTH/VHS domain"/>
    <property type="match status" value="1"/>
</dbReference>
<protein>
    <submittedName>
        <fullName evidence="10">Target of Myb protein 1-like</fullName>
    </submittedName>
</protein>
<dbReference type="PANTHER" id="PTHR45898">
    <property type="entry name" value="TOM1-LIKE PROTEIN"/>
    <property type="match status" value="1"/>
</dbReference>
<evidence type="ECO:0000259" key="8">
    <source>
        <dbReference type="PROSITE" id="PS50909"/>
    </source>
</evidence>
<dbReference type="InterPro" id="IPR002014">
    <property type="entry name" value="VHS_dom"/>
</dbReference>
<evidence type="ECO:0000256" key="2">
    <source>
        <dbReference type="ARBA" id="ARBA00007708"/>
    </source>
</evidence>
<dbReference type="CDD" id="cd14231">
    <property type="entry name" value="GAT_GGA-like_plant"/>
    <property type="match status" value="1"/>
</dbReference>
<dbReference type="RefSeq" id="XP_020107810.1">
    <property type="nucleotide sequence ID" value="XM_020252221.1"/>
</dbReference>
<evidence type="ECO:0000313" key="10">
    <source>
        <dbReference type="RefSeq" id="XP_020107810.1"/>
    </source>
</evidence>
<proteinExistence type="inferred from homology"/>
<feature type="region of interest" description="Disordered" evidence="6">
    <location>
        <begin position="560"/>
        <end position="582"/>
    </location>
</feature>
<feature type="compositionally biased region" description="Low complexity" evidence="6">
    <location>
        <begin position="400"/>
        <end position="416"/>
    </location>
</feature>
<dbReference type="GO" id="GO:0043130">
    <property type="term" value="F:ubiquitin binding"/>
    <property type="evidence" value="ECO:0007669"/>
    <property type="project" value="InterPro"/>
</dbReference>
<evidence type="ECO:0000256" key="4">
    <source>
        <dbReference type="ARBA" id="ARBA00022927"/>
    </source>
</evidence>
<dbReference type="Gene3D" id="1.20.58.160">
    <property type="match status" value="1"/>
</dbReference>
<dbReference type="GO" id="GO:0035091">
    <property type="term" value="F:phosphatidylinositol binding"/>
    <property type="evidence" value="ECO:0007669"/>
    <property type="project" value="InterPro"/>
</dbReference>
<keyword evidence="5" id="KW-0472">Membrane</keyword>
<feature type="compositionally biased region" description="Polar residues" evidence="6">
    <location>
        <begin position="417"/>
        <end position="429"/>
    </location>
</feature>
<dbReference type="GeneID" id="109723744"/>
<reference evidence="10" key="2">
    <citation type="submission" date="2025-08" db="UniProtKB">
        <authorList>
            <consortium name="RefSeq"/>
        </authorList>
    </citation>
    <scope>IDENTIFICATION</scope>
    <source>
        <tissue evidence="10">Leaf</tissue>
    </source>
</reference>
<comment type="subcellular location">
    <subcellularLocation>
        <location evidence="1">Membrane</location>
        <topology evidence="1">Peripheral membrane protein</topology>
    </subcellularLocation>
</comment>
<name>A0A6P5GQS8_ANACO</name>
<feature type="region of interest" description="Disordered" evidence="6">
    <location>
        <begin position="277"/>
        <end position="303"/>
    </location>
</feature>
<dbReference type="CDD" id="cd03561">
    <property type="entry name" value="VHS"/>
    <property type="match status" value="1"/>
</dbReference>
<accession>A0A6P5GQS8</accession>
<evidence type="ECO:0000259" key="7">
    <source>
        <dbReference type="PROSITE" id="PS50179"/>
    </source>
</evidence>